<reference evidence="2 3" key="1">
    <citation type="submission" date="2019-11" db="EMBL/GenBank/DDBJ databases">
        <title>Genome sequence of Deinococcus xianganensis Y35, AI-2 producing algicidal bacterium, isolated from lake water.</title>
        <authorList>
            <person name="Li Y."/>
        </authorList>
    </citation>
    <scope>NUCLEOTIDE SEQUENCE [LARGE SCALE GENOMIC DNA]</scope>
    <source>
        <strain evidence="2 3">Y35</strain>
    </source>
</reference>
<name>A0A6I4YMF0_9DEIO</name>
<dbReference type="EMBL" id="WVHK01000069">
    <property type="protein sequence ID" value="MXV21026.1"/>
    <property type="molecule type" value="Genomic_DNA"/>
</dbReference>
<dbReference type="InterPro" id="IPR018960">
    <property type="entry name" value="DUF1990"/>
</dbReference>
<evidence type="ECO:0000313" key="3">
    <source>
        <dbReference type="Proteomes" id="UP000430519"/>
    </source>
</evidence>
<dbReference type="AlphaFoldDB" id="A0A6I4YMF0"/>
<proteinExistence type="predicted"/>
<evidence type="ECO:0000259" key="1">
    <source>
        <dbReference type="Pfam" id="PF09348"/>
    </source>
</evidence>
<accession>A0A6I4YMF0</accession>
<keyword evidence="3" id="KW-1185">Reference proteome</keyword>
<feature type="domain" description="DUF1990" evidence="1">
    <location>
        <begin position="59"/>
        <end position="169"/>
    </location>
</feature>
<evidence type="ECO:0000313" key="2">
    <source>
        <dbReference type="EMBL" id="MXV21026.1"/>
    </source>
</evidence>
<gene>
    <name evidence="2" type="ORF">GLX28_15450</name>
</gene>
<comment type="caution">
    <text evidence="2">The sequence shown here is derived from an EMBL/GenBank/DDBJ whole genome shotgun (WGS) entry which is preliminary data.</text>
</comment>
<dbReference type="RefSeq" id="WP_160980995.1">
    <property type="nucleotide sequence ID" value="NZ_WVHK01000069.1"/>
</dbReference>
<protein>
    <submittedName>
        <fullName evidence="2">DUF1990 family protein</fullName>
    </submittedName>
</protein>
<sequence>MILLRFGLLMAGAYATRILRFPVDGWARTTEQDGVGPLTRRTYWLNLEAPKRSMPDTIDAALQNLPAFIPSGLAWFRRVGPRAGQTEVGDQFVILMLGLRRARVQVTEIRPEGFRLGTLRQHSESGWIDFSFRLAGDGNYRLQVISQVRTSSWLDRFAYLTGVGILQRLTWEAGLRRILRFSGGRKIEHGTSTVEWP</sequence>
<dbReference type="Proteomes" id="UP000430519">
    <property type="component" value="Unassembled WGS sequence"/>
</dbReference>
<organism evidence="2 3">
    <name type="scientific">Deinococcus xianganensis</name>
    <dbReference type="NCBI Taxonomy" id="1507289"/>
    <lineage>
        <taxon>Bacteria</taxon>
        <taxon>Thermotogati</taxon>
        <taxon>Deinococcota</taxon>
        <taxon>Deinococci</taxon>
        <taxon>Deinococcales</taxon>
        <taxon>Deinococcaceae</taxon>
        <taxon>Deinococcus</taxon>
    </lineage>
</organism>
<dbReference type="Pfam" id="PF09348">
    <property type="entry name" value="DUF1990"/>
    <property type="match status" value="1"/>
</dbReference>